<sequence>MTIVPPSSYLLVCNITLISIYFLLSQTGMHGAALRGSVSESRRFPIGRSGRTLVAVGSAEAT</sequence>
<name>A0A9W7SL51_9PEZI</name>
<dbReference type="AlphaFoldDB" id="A0A9W7SL51"/>
<evidence type="ECO:0000313" key="2">
    <source>
        <dbReference type="EMBL" id="KAH9819821.1"/>
    </source>
</evidence>
<keyword evidence="1" id="KW-1133">Transmembrane helix</keyword>
<organism evidence="2 3">
    <name type="scientific">Teratosphaeria destructans</name>
    <dbReference type="NCBI Taxonomy" id="418781"/>
    <lineage>
        <taxon>Eukaryota</taxon>
        <taxon>Fungi</taxon>
        <taxon>Dikarya</taxon>
        <taxon>Ascomycota</taxon>
        <taxon>Pezizomycotina</taxon>
        <taxon>Dothideomycetes</taxon>
        <taxon>Dothideomycetidae</taxon>
        <taxon>Mycosphaerellales</taxon>
        <taxon>Teratosphaeriaceae</taxon>
        <taxon>Teratosphaeria</taxon>
    </lineage>
</organism>
<comment type="caution">
    <text evidence="2">The sequence shown here is derived from an EMBL/GenBank/DDBJ whole genome shotgun (WGS) entry which is preliminary data.</text>
</comment>
<dbReference type="Proteomes" id="UP001138500">
    <property type="component" value="Unassembled WGS sequence"/>
</dbReference>
<keyword evidence="3" id="KW-1185">Reference proteome</keyword>
<evidence type="ECO:0000313" key="3">
    <source>
        <dbReference type="Proteomes" id="UP001138500"/>
    </source>
</evidence>
<reference evidence="2 3" key="1">
    <citation type="journal article" date="2018" name="IMA Fungus">
        <title>IMA Genome-F 10: Nine draft genome sequences of Claviceps purpurea s.lat., including C. arundinis, C. humidiphila, and C. cf. spartinae, pseudomolecules for the pitch canker pathogen Fusarium circinatum, draft genome of Davidsoniella eucalypti, Grosmannia galeiformis, Quambalaria eucalypti, and Teratosphaeria destructans.</title>
        <authorList>
            <person name="Wingfield B.D."/>
            <person name="Liu M."/>
            <person name="Nguyen H.D."/>
            <person name="Lane F.A."/>
            <person name="Morgan S.W."/>
            <person name="De Vos L."/>
            <person name="Wilken P.M."/>
            <person name="Duong T.A."/>
            <person name="Aylward J."/>
            <person name="Coetzee M.P."/>
            <person name="Dadej K."/>
            <person name="De Beer Z.W."/>
            <person name="Findlay W."/>
            <person name="Havenga M."/>
            <person name="Kolarik M."/>
            <person name="Menzies J.G."/>
            <person name="Naidoo K."/>
            <person name="Pochopski O."/>
            <person name="Shoukouhi P."/>
            <person name="Santana Q.C."/>
            <person name="Seifert K.A."/>
            <person name="Soal N."/>
            <person name="Steenkamp E.T."/>
            <person name="Tatham C.T."/>
            <person name="van der Nest M.A."/>
            <person name="Wingfield M.J."/>
        </authorList>
    </citation>
    <scope>NUCLEOTIDE SEQUENCE [LARGE SCALE GENOMIC DNA]</scope>
    <source>
        <strain evidence="2">CMW44962</strain>
    </source>
</reference>
<evidence type="ECO:0000256" key="1">
    <source>
        <dbReference type="SAM" id="Phobius"/>
    </source>
</evidence>
<keyword evidence="1" id="KW-0812">Transmembrane</keyword>
<proteinExistence type="predicted"/>
<keyword evidence="1" id="KW-0472">Membrane</keyword>
<feature type="transmembrane region" description="Helical" evidence="1">
    <location>
        <begin position="6"/>
        <end position="24"/>
    </location>
</feature>
<gene>
    <name evidence="2" type="ORF">Tdes44962_MAKER00810</name>
</gene>
<dbReference type="EMBL" id="RIBY02002311">
    <property type="protein sequence ID" value="KAH9819821.1"/>
    <property type="molecule type" value="Genomic_DNA"/>
</dbReference>
<reference evidence="2 3" key="2">
    <citation type="journal article" date="2021" name="Curr. Genet.">
        <title>Genetic response to nitrogen starvation in the aggressive Eucalyptus foliar pathogen Teratosphaeria destructans.</title>
        <authorList>
            <person name="Havenga M."/>
            <person name="Wingfield B.D."/>
            <person name="Wingfield M.J."/>
            <person name="Dreyer L.L."/>
            <person name="Roets F."/>
            <person name="Aylward J."/>
        </authorList>
    </citation>
    <scope>NUCLEOTIDE SEQUENCE [LARGE SCALE GENOMIC DNA]</scope>
    <source>
        <strain evidence="2">CMW44962</strain>
    </source>
</reference>
<accession>A0A9W7SL51</accession>
<protein>
    <submittedName>
        <fullName evidence="2">Uncharacterized protein</fullName>
    </submittedName>
</protein>